<organism evidence="9 10">
    <name type="scientific">Rozella allomycis (strain CSF55)</name>
    <dbReference type="NCBI Taxonomy" id="988480"/>
    <lineage>
        <taxon>Eukaryota</taxon>
        <taxon>Fungi</taxon>
        <taxon>Fungi incertae sedis</taxon>
        <taxon>Cryptomycota</taxon>
        <taxon>Cryptomycota incertae sedis</taxon>
        <taxon>Rozella</taxon>
    </lineage>
</organism>
<dbReference type="Pfam" id="PF00454">
    <property type="entry name" value="PI3_PI4_kinase"/>
    <property type="match status" value="1"/>
</dbReference>
<dbReference type="InterPro" id="IPR014009">
    <property type="entry name" value="PIK_FAT"/>
</dbReference>
<keyword evidence="2" id="KW-0808">Transferase</keyword>
<evidence type="ECO:0000256" key="4">
    <source>
        <dbReference type="ARBA" id="ARBA00022777"/>
    </source>
</evidence>
<dbReference type="Pfam" id="PF02259">
    <property type="entry name" value="FAT"/>
    <property type="match status" value="1"/>
</dbReference>
<dbReference type="InterPro" id="IPR003152">
    <property type="entry name" value="FATC_dom"/>
</dbReference>
<feature type="domain" description="PI3K/PI4K catalytic" evidence="6">
    <location>
        <begin position="601"/>
        <end position="908"/>
    </location>
</feature>
<dbReference type="Gene3D" id="1.25.40.10">
    <property type="entry name" value="Tetratricopeptide repeat domain"/>
    <property type="match status" value="1"/>
</dbReference>
<dbReference type="OMA" id="YDHERIN"/>
<keyword evidence="10" id="KW-1185">Reference proteome</keyword>
<gene>
    <name evidence="9" type="ORF">O9G_000410</name>
</gene>
<dbReference type="SUPFAM" id="SSF56112">
    <property type="entry name" value="Protein kinase-like (PK-like)"/>
    <property type="match status" value="1"/>
</dbReference>
<dbReference type="SUPFAM" id="SSF48452">
    <property type="entry name" value="TPR-like"/>
    <property type="match status" value="1"/>
</dbReference>
<dbReference type="GO" id="GO:0006281">
    <property type="term" value="P:DNA repair"/>
    <property type="evidence" value="ECO:0007669"/>
    <property type="project" value="TreeGrafter"/>
</dbReference>
<evidence type="ECO:0000256" key="2">
    <source>
        <dbReference type="ARBA" id="ARBA00022679"/>
    </source>
</evidence>
<evidence type="ECO:0000259" key="6">
    <source>
        <dbReference type="PROSITE" id="PS50290"/>
    </source>
</evidence>
<dbReference type="InterPro" id="IPR011990">
    <property type="entry name" value="TPR-like_helical_dom_sf"/>
</dbReference>
<dbReference type="GO" id="GO:0000077">
    <property type="term" value="P:DNA damage checkpoint signaling"/>
    <property type="evidence" value="ECO:0007669"/>
    <property type="project" value="TreeGrafter"/>
</dbReference>
<sequence length="934" mass="107375">MYGETALRLMDSIDKKDIEEYAQIYSMIDEPDGLQGIVSKFKLRSNNSLSLLYELNGKWSMAASCYESLLTENQDDKDLNIKLVKCYNNMNSYDNLILKIEKLNETHPEWQDEFYSYHLEGLFKLGKWNELENSLKENNEISQIADNNSLVVDNSKFTINLIKNIVNNDSNSHKSAADNIFSMIVASESYERAYENKLIRNNYLNSEKLLSLQRAMINQMKDVNNNLLNGEFWLKSAKNARKDGLLEISHSALLKFRCFDDIKLMGEYELERAKWLWSCNQTLQARVTLESFMEEENYSSSKTISCSKIALKISRWMEEASMANSNDIIQSYQSAVKQANVSEKSHYFFGRYISSVYDHERINRSSSSAKAFQQTHNLLISSIKHLARSMIKGSNYIFEALPRFLTLWLDFAAEANQVISKGTESNAIKRQYDESLSLLTQNISSLSNKIPPYVFLIGMSQLVSRICHKHPETYSLIKKIIVVVLKNFTQHALWHIVSVCKSKVSVRAKRCEQVIHSVNDPQIERIVSNSLLLTNELLIVCNCPVGQERTILLKTINGGRLKRLCPLDIMIPLQSTLTIKPPTFHENGNPVSADFPTIKDFKDQIQIMPSLQKPRKITIVGSDGLSYIFLCKPKDDLRKDNRLMEFNSMINRLLKKNAQTRRRQLKIRTYSVTPLNEECGLIEWVNNTICYREILIDYYKEINVDMSHKALKELMQIKLPAAEKFKNHILPKYPPVFYKWFLDSFQDPSNWFNCRLNYIRTASVISIVGFILGLGDRHSENILYDQVTGDSVHVDFNCLFEKGLKFEIPERVPFRLTQNMVNAFGVTGYDGVFRSCAEHTLKLLRENKNGLMNVLETFLHDPLVEWSSKKDPVEGEVVNKEAIKSIKTIEAKLSGKMNQNAMLMSVEGQVDTLIVQATDPNNLGEMYIGWAPHL</sequence>
<dbReference type="GO" id="GO:0004674">
    <property type="term" value="F:protein serine/threonine kinase activity"/>
    <property type="evidence" value="ECO:0007669"/>
    <property type="project" value="UniProtKB-EC"/>
</dbReference>
<dbReference type="InterPro" id="IPR057564">
    <property type="entry name" value="HEAT_ATR"/>
</dbReference>
<protein>
    <recommendedName>
        <fullName evidence="1">non-specific serine/threonine protein kinase</fullName>
        <ecNumber evidence="1">2.7.11.1</ecNumber>
    </recommendedName>
</protein>
<dbReference type="Pfam" id="PF02260">
    <property type="entry name" value="FATC"/>
    <property type="match status" value="1"/>
</dbReference>
<keyword evidence="3" id="KW-0547">Nucleotide-binding</keyword>
<feature type="domain" description="FAT" evidence="7">
    <location>
        <begin position="1"/>
        <end position="502"/>
    </location>
</feature>
<reference evidence="9 10" key="1">
    <citation type="journal article" date="2013" name="Curr. Biol.">
        <title>Shared signatures of parasitism and phylogenomics unite Cryptomycota and microsporidia.</title>
        <authorList>
            <person name="James T.Y."/>
            <person name="Pelin A."/>
            <person name="Bonen L."/>
            <person name="Ahrendt S."/>
            <person name="Sain D."/>
            <person name="Corradi N."/>
            <person name="Stajich J.E."/>
        </authorList>
    </citation>
    <scope>NUCLEOTIDE SEQUENCE [LARGE SCALE GENOMIC DNA]</scope>
    <source>
        <strain evidence="9 10">CSF55</strain>
    </source>
</reference>
<keyword evidence="5" id="KW-0067">ATP-binding</keyword>
<dbReference type="SMART" id="SM00146">
    <property type="entry name" value="PI3Kc"/>
    <property type="match status" value="1"/>
</dbReference>
<dbReference type="Pfam" id="PF23593">
    <property type="entry name" value="HEAT_ATR"/>
    <property type="match status" value="1"/>
</dbReference>
<evidence type="ECO:0000259" key="8">
    <source>
        <dbReference type="PROSITE" id="PS51190"/>
    </source>
</evidence>
<dbReference type="Proteomes" id="UP000030755">
    <property type="component" value="Unassembled WGS sequence"/>
</dbReference>
<feature type="domain" description="FATC" evidence="8">
    <location>
        <begin position="902"/>
        <end position="934"/>
    </location>
</feature>
<dbReference type="Gene3D" id="1.10.1070.11">
    <property type="entry name" value="Phosphatidylinositol 3-/4-kinase, catalytic domain"/>
    <property type="match status" value="1"/>
</dbReference>
<dbReference type="PANTHER" id="PTHR11139:SF125">
    <property type="entry name" value="SERINE_THREONINE-PROTEIN KINASE MEC1"/>
    <property type="match status" value="1"/>
</dbReference>
<dbReference type="GO" id="GO:0000723">
    <property type="term" value="P:telomere maintenance"/>
    <property type="evidence" value="ECO:0007669"/>
    <property type="project" value="TreeGrafter"/>
</dbReference>
<evidence type="ECO:0000256" key="5">
    <source>
        <dbReference type="ARBA" id="ARBA00022840"/>
    </source>
</evidence>
<dbReference type="GO" id="GO:0005694">
    <property type="term" value="C:chromosome"/>
    <property type="evidence" value="ECO:0007669"/>
    <property type="project" value="TreeGrafter"/>
</dbReference>
<dbReference type="AlphaFoldDB" id="A0A075AU25"/>
<dbReference type="GO" id="GO:0005634">
    <property type="term" value="C:nucleus"/>
    <property type="evidence" value="ECO:0007669"/>
    <property type="project" value="TreeGrafter"/>
</dbReference>
<dbReference type="InterPro" id="IPR003151">
    <property type="entry name" value="PIK-rel_kinase_FAT"/>
</dbReference>
<evidence type="ECO:0000259" key="7">
    <source>
        <dbReference type="PROSITE" id="PS51189"/>
    </source>
</evidence>
<proteinExistence type="predicted"/>
<dbReference type="InterPro" id="IPR050517">
    <property type="entry name" value="DDR_Repair_Kinase"/>
</dbReference>
<evidence type="ECO:0000256" key="1">
    <source>
        <dbReference type="ARBA" id="ARBA00012513"/>
    </source>
</evidence>
<dbReference type="GO" id="GO:0005524">
    <property type="term" value="F:ATP binding"/>
    <property type="evidence" value="ECO:0007669"/>
    <property type="project" value="UniProtKB-KW"/>
</dbReference>
<dbReference type="InterPro" id="IPR011009">
    <property type="entry name" value="Kinase-like_dom_sf"/>
</dbReference>
<dbReference type="STRING" id="988480.A0A075AU25"/>
<dbReference type="PROSITE" id="PS50290">
    <property type="entry name" value="PI3_4_KINASE_3"/>
    <property type="match status" value="1"/>
</dbReference>
<dbReference type="CDD" id="cd00892">
    <property type="entry name" value="PIKKc_ATR"/>
    <property type="match status" value="1"/>
</dbReference>
<dbReference type="InterPro" id="IPR000403">
    <property type="entry name" value="PI3/4_kinase_cat_dom"/>
</dbReference>
<evidence type="ECO:0000313" key="9">
    <source>
        <dbReference type="EMBL" id="EPZ33635.1"/>
    </source>
</evidence>
<dbReference type="PROSITE" id="PS51190">
    <property type="entry name" value="FATC"/>
    <property type="match status" value="1"/>
</dbReference>
<evidence type="ECO:0000313" key="10">
    <source>
        <dbReference type="Proteomes" id="UP000030755"/>
    </source>
</evidence>
<dbReference type="OrthoDB" id="381190at2759"/>
<keyword evidence="4 9" id="KW-0418">Kinase</keyword>
<dbReference type="InterPro" id="IPR036940">
    <property type="entry name" value="PI3/4_kinase_cat_sf"/>
</dbReference>
<dbReference type="EC" id="2.7.11.1" evidence="1"/>
<dbReference type="Gene3D" id="3.30.1010.10">
    <property type="entry name" value="Phosphatidylinositol 3-kinase Catalytic Subunit, Chain A, domain 4"/>
    <property type="match status" value="1"/>
</dbReference>
<dbReference type="EMBL" id="KE561047">
    <property type="protein sequence ID" value="EPZ33635.1"/>
    <property type="molecule type" value="Genomic_DNA"/>
</dbReference>
<accession>A0A075AU25</accession>
<dbReference type="HOGENOM" id="CLU_000178_3_0_1"/>
<dbReference type="PROSITE" id="PS51189">
    <property type="entry name" value="FAT"/>
    <property type="match status" value="1"/>
</dbReference>
<evidence type="ECO:0000256" key="3">
    <source>
        <dbReference type="ARBA" id="ARBA00022741"/>
    </source>
</evidence>
<dbReference type="SMART" id="SM01343">
    <property type="entry name" value="FATC"/>
    <property type="match status" value="1"/>
</dbReference>
<name>A0A075AU25_ROZAC</name>
<dbReference type="PANTHER" id="PTHR11139">
    <property type="entry name" value="ATAXIA TELANGIECTASIA MUTATED ATM -RELATED"/>
    <property type="match status" value="1"/>
</dbReference>